<accession>A0ABQ6GVB3</accession>
<evidence type="ECO:0000313" key="9">
    <source>
        <dbReference type="EMBL" id="GLX79134.1"/>
    </source>
</evidence>
<dbReference type="InterPro" id="IPR027304">
    <property type="entry name" value="Trigger_fact/SurA_dom_sf"/>
</dbReference>
<keyword evidence="3 7" id="KW-0574">Periplasm</keyword>
<keyword evidence="1 7" id="KW-0732">Signal</keyword>
<comment type="caution">
    <text evidence="9">The sequence shown here is derived from an EMBL/GenBank/DDBJ whole genome shotgun (WGS) entry which is preliminary data.</text>
</comment>
<dbReference type="RefSeq" id="WP_284245031.1">
    <property type="nucleotide sequence ID" value="NZ_BSST01000001.1"/>
</dbReference>
<reference evidence="9 10" key="1">
    <citation type="submission" date="2023-03" db="EMBL/GenBank/DDBJ databases">
        <title>Draft genome sequence of Thalassotalea insulae KCTC 62186T.</title>
        <authorList>
            <person name="Sawabe T."/>
        </authorList>
    </citation>
    <scope>NUCLEOTIDE SEQUENCE [LARGE SCALE GENOMIC DNA]</scope>
    <source>
        <strain evidence="9 10">KCTC 62186</strain>
    </source>
</reference>
<dbReference type="InterPro" id="IPR015391">
    <property type="entry name" value="SurA_N"/>
</dbReference>
<proteinExistence type="inferred from homology"/>
<dbReference type="Pfam" id="PF00639">
    <property type="entry name" value="Rotamase"/>
    <property type="match status" value="2"/>
</dbReference>
<keyword evidence="2 7" id="KW-0677">Repeat</keyword>
<comment type="function">
    <text evidence="7">Chaperone involved in the correct folding and assembly of outer membrane proteins. Recognizes specific patterns of aromatic residues and the orientation of their side chains, which are found more frequently in integral outer membrane proteins. May act in both early periplasmic and late outer membrane-associated steps of protein maturation.</text>
</comment>
<dbReference type="PANTHER" id="PTHR47637">
    <property type="entry name" value="CHAPERONE SURA"/>
    <property type="match status" value="1"/>
</dbReference>
<dbReference type="EMBL" id="BSST01000001">
    <property type="protein sequence ID" value="GLX79134.1"/>
    <property type="molecule type" value="Genomic_DNA"/>
</dbReference>
<sequence precursor="true">MKTILKICALSALLMGTSPQAKEVELDRVAAVVNSGVVLESEVKELIANIKTQASKNDQSLPSDKALRVQVMDKLINDQLIAQIGERMGIQISDAQLDQTLTNMAQGNQLTLEEFRQSIVSEGLDYEKYRENVRNELVSGEVKRNSVRRRIYISPQEITNLLSAMKQQTNNDIEYRLGHILIEFPPEPTQEDMNAAKERADKVIELLNKGSDFTKIAIASSGGAEALKGGDLGWKNINEMPTLFSEIIDGKDKGSVFGPIRTGLGFSIVKILDIRGRQIVEVEEINSRHILIEPSIILSDAKAEQMLKEFREQILAGEADFGEMAKEHSDGPTSVKGGELGWTDPKVWDPAFADALAKLKIDEISMPFRTSFGWHIAQLTGRRTLDATQQMNENRAYQLLYKRKFSMESARWLKELRDEAYIEMMD</sequence>
<dbReference type="Pfam" id="PF09312">
    <property type="entry name" value="SurA_N"/>
    <property type="match status" value="1"/>
</dbReference>
<dbReference type="InterPro" id="IPR050280">
    <property type="entry name" value="OMP_Chaperone_SurA"/>
</dbReference>
<feature type="signal peptide" evidence="7">
    <location>
        <begin position="1"/>
        <end position="21"/>
    </location>
</feature>
<dbReference type="PROSITE" id="PS50198">
    <property type="entry name" value="PPIC_PPIASE_2"/>
    <property type="match status" value="2"/>
</dbReference>
<dbReference type="SUPFAM" id="SSF109998">
    <property type="entry name" value="Triger factor/SurA peptide-binding domain-like"/>
    <property type="match status" value="1"/>
</dbReference>
<evidence type="ECO:0000259" key="8">
    <source>
        <dbReference type="PROSITE" id="PS50198"/>
    </source>
</evidence>
<evidence type="ECO:0000313" key="10">
    <source>
        <dbReference type="Proteomes" id="UP001157186"/>
    </source>
</evidence>
<organism evidence="9 10">
    <name type="scientific">Thalassotalea insulae</name>
    <dbReference type="NCBI Taxonomy" id="2056778"/>
    <lineage>
        <taxon>Bacteria</taxon>
        <taxon>Pseudomonadati</taxon>
        <taxon>Pseudomonadota</taxon>
        <taxon>Gammaproteobacteria</taxon>
        <taxon>Alteromonadales</taxon>
        <taxon>Colwelliaceae</taxon>
        <taxon>Thalassotalea</taxon>
    </lineage>
</organism>
<evidence type="ECO:0000256" key="6">
    <source>
        <dbReference type="ARBA" id="ARBA00023235"/>
    </source>
</evidence>
<protein>
    <recommendedName>
        <fullName evidence="7">Chaperone SurA</fullName>
    </recommendedName>
    <alternativeName>
        <fullName evidence="7">Peptidyl-prolyl cis-trans isomerase SurA</fullName>
        <shortName evidence="7">PPIase SurA</shortName>
        <ecNumber evidence="7">5.2.1.8</ecNumber>
    </alternativeName>
    <alternativeName>
        <fullName evidence="7">Rotamase SurA</fullName>
    </alternativeName>
</protein>
<feature type="domain" description="PpiC" evidence="8">
    <location>
        <begin position="282"/>
        <end position="381"/>
    </location>
</feature>
<dbReference type="InterPro" id="IPR023034">
    <property type="entry name" value="PPIase_SurA"/>
</dbReference>
<keyword evidence="10" id="KW-1185">Reference proteome</keyword>
<feature type="domain" description="PpiC" evidence="8">
    <location>
        <begin position="172"/>
        <end position="273"/>
    </location>
</feature>
<gene>
    <name evidence="7 9" type="primary">surA</name>
    <name evidence="9" type="ORF">tinsulaeT_24740</name>
</gene>
<dbReference type="EC" id="5.2.1.8" evidence="7"/>
<dbReference type="Gene3D" id="3.10.50.40">
    <property type="match status" value="2"/>
</dbReference>
<comment type="domain">
    <text evidence="7">The PPIase activity resides only in the second parvulin domain. The N-terminal region and the C-terminal tail are necessary and sufficient for the chaperone activity of SurA. The PPIase activity is dispensable for SurA to function as a chaperone. The N-terminal region and the C-terminal tail are also required for porin recognition.</text>
</comment>
<keyword evidence="4 7" id="KW-0697">Rotamase</keyword>
<evidence type="ECO:0000256" key="4">
    <source>
        <dbReference type="ARBA" id="ARBA00023110"/>
    </source>
</evidence>
<dbReference type="InterPro" id="IPR046357">
    <property type="entry name" value="PPIase_dom_sf"/>
</dbReference>
<dbReference type="InterPro" id="IPR000297">
    <property type="entry name" value="PPIase_PpiC"/>
</dbReference>
<keyword evidence="5 7" id="KW-0143">Chaperone</keyword>
<dbReference type="Proteomes" id="UP001157186">
    <property type="component" value="Unassembled WGS sequence"/>
</dbReference>
<comment type="subcellular location">
    <subcellularLocation>
        <location evidence="7">Periplasm</location>
    </subcellularLocation>
    <text evidence="7">Is capable of associating with the outer membrane.</text>
</comment>
<evidence type="ECO:0000256" key="3">
    <source>
        <dbReference type="ARBA" id="ARBA00022764"/>
    </source>
</evidence>
<name>A0ABQ6GVB3_9GAMM</name>
<dbReference type="NCBIfam" id="NF008038">
    <property type="entry name" value="PRK10770.1"/>
    <property type="match status" value="1"/>
</dbReference>
<evidence type="ECO:0000256" key="7">
    <source>
        <dbReference type="HAMAP-Rule" id="MF_01183"/>
    </source>
</evidence>
<dbReference type="HAMAP" id="MF_01183">
    <property type="entry name" value="Chaperone_SurA"/>
    <property type="match status" value="1"/>
</dbReference>
<keyword evidence="6 7" id="KW-0413">Isomerase</keyword>
<dbReference type="PANTHER" id="PTHR47637:SF1">
    <property type="entry name" value="CHAPERONE SURA"/>
    <property type="match status" value="1"/>
</dbReference>
<feature type="chain" id="PRO_5044933678" description="Chaperone SurA" evidence="7">
    <location>
        <begin position="22"/>
        <end position="426"/>
    </location>
</feature>
<evidence type="ECO:0000256" key="5">
    <source>
        <dbReference type="ARBA" id="ARBA00023186"/>
    </source>
</evidence>
<comment type="catalytic activity">
    <reaction evidence="7">
        <text>[protein]-peptidylproline (omega=180) = [protein]-peptidylproline (omega=0)</text>
        <dbReference type="Rhea" id="RHEA:16237"/>
        <dbReference type="Rhea" id="RHEA-COMP:10747"/>
        <dbReference type="Rhea" id="RHEA-COMP:10748"/>
        <dbReference type="ChEBI" id="CHEBI:83833"/>
        <dbReference type="ChEBI" id="CHEBI:83834"/>
        <dbReference type="EC" id="5.2.1.8"/>
    </reaction>
</comment>
<evidence type="ECO:0000256" key="2">
    <source>
        <dbReference type="ARBA" id="ARBA00022737"/>
    </source>
</evidence>
<evidence type="ECO:0000256" key="1">
    <source>
        <dbReference type="ARBA" id="ARBA00022729"/>
    </source>
</evidence>
<dbReference type="Gene3D" id="1.10.4030.10">
    <property type="entry name" value="Porin chaperone SurA, peptide-binding domain"/>
    <property type="match status" value="2"/>
</dbReference>
<dbReference type="SUPFAM" id="SSF54534">
    <property type="entry name" value="FKBP-like"/>
    <property type="match status" value="2"/>
</dbReference>